<organism evidence="2 3">
    <name type="scientific">Vespula vulgaris</name>
    <name type="common">Yellow jacket</name>
    <name type="synonym">Wasp</name>
    <dbReference type="NCBI Taxonomy" id="7454"/>
    <lineage>
        <taxon>Eukaryota</taxon>
        <taxon>Metazoa</taxon>
        <taxon>Ecdysozoa</taxon>
        <taxon>Arthropoda</taxon>
        <taxon>Hexapoda</taxon>
        <taxon>Insecta</taxon>
        <taxon>Pterygota</taxon>
        <taxon>Neoptera</taxon>
        <taxon>Endopterygota</taxon>
        <taxon>Hymenoptera</taxon>
        <taxon>Apocrita</taxon>
        <taxon>Aculeata</taxon>
        <taxon>Vespoidea</taxon>
        <taxon>Vespidae</taxon>
        <taxon>Vespinae</taxon>
        <taxon>Vespula</taxon>
    </lineage>
</organism>
<accession>A0A834JAQ8</accession>
<dbReference type="Proteomes" id="UP000614350">
    <property type="component" value="Unassembled WGS sequence"/>
</dbReference>
<evidence type="ECO:0000313" key="2">
    <source>
        <dbReference type="EMBL" id="KAF7385041.1"/>
    </source>
</evidence>
<dbReference type="EMBL" id="JACSEA010000015">
    <property type="protein sequence ID" value="KAF7385041.1"/>
    <property type="molecule type" value="Genomic_DNA"/>
</dbReference>
<feature type="region of interest" description="Disordered" evidence="1">
    <location>
        <begin position="122"/>
        <end position="157"/>
    </location>
</feature>
<sequence length="157" mass="18743">MHVDIEDENEKDEEEEELEVVVLAGGYRISILIIQKRTPNIVPLLINLCERHWDYWPGCLIHGIVVSFYSTANRDWREPFETWLPPAVPIRKEEKEEEEEEEGFLHEERVALRYKRVSGLKRVGKEKKRAMRADDDDDDDDEEEEEEDKEDEEEEEE</sequence>
<feature type="compositionally biased region" description="Acidic residues" evidence="1">
    <location>
        <begin position="134"/>
        <end position="157"/>
    </location>
</feature>
<protein>
    <submittedName>
        <fullName evidence="2">Uncharacterized protein</fullName>
    </submittedName>
</protein>
<reference evidence="2" key="1">
    <citation type="journal article" date="2020" name="G3 (Bethesda)">
        <title>High-Quality Assemblies for Three Invasive Social Wasps from the &lt;i&gt;Vespula&lt;/i&gt; Genus.</title>
        <authorList>
            <person name="Harrop T.W.R."/>
            <person name="Guhlin J."/>
            <person name="McLaughlin G.M."/>
            <person name="Permina E."/>
            <person name="Stockwell P."/>
            <person name="Gilligan J."/>
            <person name="Le Lec M.F."/>
            <person name="Gruber M.A.M."/>
            <person name="Quinn O."/>
            <person name="Lovegrove M."/>
            <person name="Duncan E.J."/>
            <person name="Remnant E.J."/>
            <person name="Van Eeckhoven J."/>
            <person name="Graham B."/>
            <person name="Knapp R.A."/>
            <person name="Langford K.W."/>
            <person name="Kronenberg Z."/>
            <person name="Press M.O."/>
            <person name="Eacker S.M."/>
            <person name="Wilson-Rankin E.E."/>
            <person name="Purcell J."/>
            <person name="Lester P.J."/>
            <person name="Dearden P.K."/>
        </authorList>
    </citation>
    <scope>NUCLEOTIDE SEQUENCE</scope>
    <source>
        <strain evidence="2">Marl-1</strain>
    </source>
</reference>
<keyword evidence="3" id="KW-1185">Reference proteome</keyword>
<proteinExistence type="predicted"/>
<comment type="caution">
    <text evidence="2">The sequence shown here is derived from an EMBL/GenBank/DDBJ whole genome shotgun (WGS) entry which is preliminary data.</text>
</comment>
<name>A0A834JAQ8_VESVU</name>
<gene>
    <name evidence="2" type="ORF">HZH66_012127</name>
</gene>
<evidence type="ECO:0000313" key="3">
    <source>
        <dbReference type="Proteomes" id="UP000614350"/>
    </source>
</evidence>
<evidence type="ECO:0000256" key="1">
    <source>
        <dbReference type="SAM" id="MobiDB-lite"/>
    </source>
</evidence>
<dbReference type="AlphaFoldDB" id="A0A834JAQ8"/>